<organism evidence="2 4">
    <name type="scientific">Formosa algae</name>
    <dbReference type="NCBI Taxonomy" id="225843"/>
    <lineage>
        <taxon>Bacteria</taxon>
        <taxon>Pseudomonadati</taxon>
        <taxon>Bacteroidota</taxon>
        <taxon>Flavobacteriia</taxon>
        <taxon>Flavobacteriales</taxon>
        <taxon>Flavobacteriaceae</taxon>
        <taxon>Formosa</taxon>
    </lineage>
</organism>
<keyword evidence="5" id="KW-1185">Reference proteome</keyword>
<dbReference type="RefSeq" id="WP_057782554.1">
    <property type="nucleotide sequence ID" value="NZ_JAGGJQ010000001.1"/>
</dbReference>
<evidence type="ECO:0000313" key="3">
    <source>
        <dbReference type="EMBL" id="MDQ0335056.1"/>
    </source>
</evidence>
<evidence type="ECO:0008006" key="6">
    <source>
        <dbReference type="Google" id="ProtNLM"/>
    </source>
</evidence>
<dbReference type="Proteomes" id="UP001138672">
    <property type="component" value="Unassembled WGS sequence"/>
</dbReference>
<sequence>MIKITSFMRFRIIIKQLLPLIFLFLSLSFYGQTVTDVFPTRVTYQTKVTVIGTGFDSTSLSNLTCYGMSIQNKTLVSSIEMTFTIGKNSYDDDTQDLIINSVDTMFDIDYVGSTLKILKNGNESTVTKITEIYTKLEVNGSSPVFWRSTGTTDPDNSHDLIGFKFNGIVYSTGVDDDMLTTNLSSEIDITSTSEYVKQDFRAYSTNGISGNVHSSNYIVTGDWVDGIIGEGSTTINSNVIKGLTAYDVITDGVNGLDLGTGITNFNQTASIKFFSGNGQPGAIGDDIPDLLISQIAQPGGTDVYYYADEEGNVVGRPIKLQIVDQGSGDALLTNWDLDLFNMYSGSYATSTPKQYDLNSYYTSYSETRPLRMVALKLEDFGISGDSSNSNAYVGNVNNINMMAGGSSDMAFLAYNKSAFEIKAPVADALLPRYVCRLPSTTDITFSVSADVDGGGTGSSSETLTYEWSKYNEDLSVSGTSLTINNVKEDDLATYNVRVYNDFGSIIVPVTLEQGGTPTAWDGTSWSVPSAYSSAGITISDEDKSLIFYDDYNKALDLEGCDCTVKAGTNVVIPSGQTLKLYDDLIVEPYQAAYTDSDGNTISAVSAGSFTLKNNASLVQIKDTEGNINEGVINIERLADNLHASDYVYWSSPVEDFYVTGIPNSRIYKWDPTEANAKGTTGDWVYVSSEIMGAGEGYIVRVPSASSFTTSFNGRPNNATIDVAVKKSTGTMPAEESRHFNLIGNPYPSSINTIKFLTDNEIIEGHVSLWMHNSEISNTETSSFYEDYGYNYGDQYVVYNATGATPANAFDGNIASGQAFFVKVDDSKSNGNVTFTNDMRYDATESSYDNSEFFRSADETETTSLEKQLVWLSLINSEDVSVSTLVGYLDGATNEKDRMFDAYINDDAFKIYSLISDRKIVIQGRALPFLNEDEVPLGIDVSTDGIYKIGIDNLEGSIFLDESQDIYLRDTYLNVEHNLKESAYSFTAVAGATKDRFVLIYEPTSSVLSVDDEVLNNTFVYIKQGTLYVKSAENIETIQVYDISGKQLINYTPKTQTNQLNRPFAFSKGGYIIAITLDEGHVVTKKLIN</sequence>
<keyword evidence="1" id="KW-0732">Signal</keyword>
<comment type="caution">
    <text evidence="2">The sequence shown here is derived from an EMBL/GenBank/DDBJ whole genome shotgun (WGS) entry which is preliminary data.</text>
</comment>
<dbReference type="SUPFAM" id="SSF48726">
    <property type="entry name" value="Immunoglobulin"/>
    <property type="match status" value="1"/>
</dbReference>
<dbReference type="InterPro" id="IPR026444">
    <property type="entry name" value="Secre_tail"/>
</dbReference>
<dbReference type="NCBIfam" id="TIGR04183">
    <property type="entry name" value="Por_Secre_tail"/>
    <property type="match status" value="1"/>
</dbReference>
<dbReference type="Proteomes" id="UP001231587">
    <property type="component" value="Unassembled WGS sequence"/>
</dbReference>
<dbReference type="InterPro" id="IPR013783">
    <property type="entry name" value="Ig-like_fold"/>
</dbReference>
<reference evidence="2" key="1">
    <citation type="submission" date="2021-03" db="EMBL/GenBank/DDBJ databases">
        <title>Genomic Encyclopedia of Type Strains, Phase IV (KMG-IV): sequencing the most valuable type-strain genomes for metagenomic binning, comparative biology and taxonomic classification.</title>
        <authorList>
            <person name="Goeker M."/>
        </authorList>
    </citation>
    <scope>NUCLEOTIDE SEQUENCE</scope>
    <source>
        <strain evidence="2">DSM 15523</strain>
        <strain evidence="3 5">DSM 16476</strain>
    </source>
</reference>
<gene>
    <name evidence="2" type="ORF">J2Z56_000452</name>
    <name evidence="3" type="ORF">J2Z57_001502</name>
</gene>
<accession>A0A9X0YHT2</accession>
<dbReference type="AlphaFoldDB" id="A0A9X0YHT2"/>
<dbReference type="InterPro" id="IPR036179">
    <property type="entry name" value="Ig-like_dom_sf"/>
</dbReference>
<protein>
    <recommendedName>
        <fullName evidence="6">Ig-like domain-containing protein</fullName>
    </recommendedName>
</protein>
<evidence type="ECO:0000313" key="4">
    <source>
        <dbReference type="Proteomes" id="UP001138672"/>
    </source>
</evidence>
<evidence type="ECO:0000256" key="1">
    <source>
        <dbReference type="ARBA" id="ARBA00022729"/>
    </source>
</evidence>
<dbReference type="Gene3D" id="2.60.40.10">
    <property type="entry name" value="Immunoglobulins"/>
    <property type="match status" value="1"/>
</dbReference>
<name>A0A9X0YHT2_9FLAO</name>
<dbReference type="EMBL" id="JAGGJQ010000001">
    <property type="protein sequence ID" value="MBP1838556.1"/>
    <property type="molecule type" value="Genomic_DNA"/>
</dbReference>
<evidence type="ECO:0000313" key="2">
    <source>
        <dbReference type="EMBL" id="MBP1838556.1"/>
    </source>
</evidence>
<dbReference type="OrthoDB" id="906679at2"/>
<dbReference type="EMBL" id="JAUSUU010000004">
    <property type="protein sequence ID" value="MDQ0335056.1"/>
    <property type="molecule type" value="Genomic_DNA"/>
</dbReference>
<evidence type="ECO:0000313" key="5">
    <source>
        <dbReference type="Proteomes" id="UP001231587"/>
    </source>
</evidence>
<proteinExistence type="predicted"/>